<name>A0ABN8YFA5_RANTA</name>
<feature type="non-terminal residue" evidence="2">
    <location>
        <position position="1"/>
    </location>
</feature>
<accession>A0ABN8YFA5</accession>
<gene>
    <name evidence="2" type="ORF">MRATA1EN1_LOCUS9160</name>
</gene>
<feature type="compositionally biased region" description="Basic and acidic residues" evidence="1">
    <location>
        <begin position="65"/>
        <end position="82"/>
    </location>
</feature>
<organism evidence="2 3">
    <name type="scientific">Rangifer tarandus platyrhynchus</name>
    <name type="common">Svalbard reindeer</name>
    <dbReference type="NCBI Taxonomy" id="3082113"/>
    <lineage>
        <taxon>Eukaryota</taxon>
        <taxon>Metazoa</taxon>
        <taxon>Chordata</taxon>
        <taxon>Craniata</taxon>
        <taxon>Vertebrata</taxon>
        <taxon>Euteleostomi</taxon>
        <taxon>Mammalia</taxon>
        <taxon>Eutheria</taxon>
        <taxon>Laurasiatheria</taxon>
        <taxon>Artiodactyla</taxon>
        <taxon>Ruminantia</taxon>
        <taxon>Pecora</taxon>
        <taxon>Cervidae</taxon>
        <taxon>Odocoileinae</taxon>
        <taxon>Rangifer</taxon>
    </lineage>
</organism>
<dbReference type="EMBL" id="OX459938">
    <property type="protein sequence ID" value="CAI9160198.1"/>
    <property type="molecule type" value="Genomic_DNA"/>
</dbReference>
<reference evidence="2" key="1">
    <citation type="submission" date="2023-04" db="EMBL/GenBank/DDBJ databases">
        <authorList>
            <consortium name="ELIXIR-Norway"/>
        </authorList>
    </citation>
    <scope>NUCLEOTIDE SEQUENCE [LARGE SCALE GENOMIC DNA]</scope>
</reference>
<evidence type="ECO:0000313" key="2">
    <source>
        <dbReference type="EMBL" id="CAI9160198.1"/>
    </source>
</evidence>
<feature type="region of interest" description="Disordered" evidence="1">
    <location>
        <begin position="1"/>
        <end position="162"/>
    </location>
</feature>
<sequence>APRPPASPPAPRPRRPPSGSQVDSPGLASPSRGRACRPQPPSARPAPLSAPRAAPSRPRGVRTLGGRERRRDRGGKEEERGGRLSAGVGSRRRTPDSRPARAAKRGFCGRPGFSRNARPGAGWRLPLGGSRRGLHGRGTRRPPAVERDRARSRRRRSAGERG</sequence>
<evidence type="ECO:0000256" key="1">
    <source>
        <dbReference type="SAM" id="MobiDB-lite"/>
    </source>
</evidence>
<feature type="compositionally biased region" description="Low complexity" evidence="1">
    <location>
        <begin position="45"/>
        <end position="64"/>
    </location>
</feature>
<keyword evidence="3" id="KW-1185">Reference proteome</keyword>
<protein>
    <submittedName>
        <fullName evidence="2">Uncharacterized protein</fullName>
    </submittedName>
</protein>
<dbReference type="Proteomes" id="UP001176941">
    <property type="component" value="Chromosome 2"/>
</dbReference>
<feature type="compositionally biased region" description="Pro residues" evidence="1">
    <location>
        <begin position="1"/>
        <end position="11"/>
    </location>
</feature>
<evidence type="ECO:0000313" key="3">
    <source>
        <dbReference type="Proteomes" id="UP001176941"/>
    </source>
</evidence>
<proteinExistence type="predicted"/>